<evidence type="ECO:0000313" key="1">
    <source>
        <dbReference type="EMBL" id="TGK78425.1"/>
    </source>
</evidence>
<name>A0A4R9HZY1_9LEPT</name>
<protein>
    <submittedName>
        <fullName evidence="1">Uncharacterized protein</fullName>
    </submittedName>
</protein>
<reference evidence="1" key="1">
    <citation type="journal article" date="2019" name="PLoS Negl. Trop. Dis.">
        <title>Revisiting the worldwide diversity of Leptospira species in the environment.</title>
        <authorList>
            <person name="Vincent A.T."/>
            <person name="Schiettekatte O."/>
            <person name="Bourhy P."/>
            <person name="Veyrier F.J."/>
            <person name="Picardeau M."/>
        </authorList>
    </citation>
    <scope>NUCLEOTIDE SEQUENCE [LARGE SCALE GENOMIC DNA]</scope>
    <source>
        <strain evidence="1">201800287</strain>
    </source>
</reference>
<comment type="caution">
    <text evidence="1">The sequence shown here is derived from an EMBL/GenBank/DDBJ whole genome shotgun (WGS) entry which is preliminary data.</text>
</comment>
<dbReference type="AlphaFoldDB" id="A0A4R9HZY1"/>
<dbReference type="Proteomes" id="UP000298009">
    <property type="component" value="Unassembled WGS sequence"/>
</dbReference>
<proteinExistence type="predicted"/>
<sequence length="328" mass="39345">MSLVSRIHLNRSNERIEYPMIKIEKKNNKILIKEFILKVLFRIHKLKLFKFLFLNQKPKILNNQNYRKKQHDRLVLFSTFNLKGEVTKNLRHYLKNLSDLGSDIVLVDTSPVSSEKEIELIRPYLKHYIWRENIGYDFGSWKTGLWETEDWEDYKQIVITNDSIYGPLHSLKPIFEKFKKSDYDVWGLTDSYEFEHHIMSYFLVFQNKVIHSASFKKFWKELSFYPTRFKKLLILEYEIGGTKYWIQNGFKVGSLIEYQKLDQNIDSSFYINPTHVHWDTIVKDHGFPFIKRDLAKTLIANGLTNDLENLLEKTNQYYHLDNIELISK</sequence>
<organism evidence="1 2">
    <name type="scientific">Leptospira noumeaensis</name>
    <dbReference type="NCBI Taxonomy" id="2484964"/>
    <lineage>
        <taxon>Bacteria</taxon>
        <taxon>Pseudomonadati</taxon>
        <taxon>Spirochaetota</taxon>
        <taxon>Spirochaetia</taxon>
        <taxon>Leptospirales</taxon>
        <taxon>Leptospiraceae</taxon>
        <taxon>Leptospira</taxon>
    </lineage>
</organism>
<dbReference type="OrthoDB" id="9815339at2"/>
<dbReference type="InterPro" id="IPR007739">
    <property type="entry name" value="RgpF"/>
</dbReference>
<dbReference type="EMBL" id="RQFK01000033">
    <property type="protein sequence ID" value="TGK78425.1"/>
    <property type="molecule type" value="Genomic_DNA"/>
</dbReference>
<dbReference type="Pfam" id="PF05045">
    <property type="entry name" value="RgpF"/>
    <property type="match status" value="1"/>
</dbReference>
<gene>
    <name evidence="1" type="ORF">EHQ24_17910</name>
</gene>
<keyword evidence="2" id="KW-1185">Reference proteome</keyword>
<accession>A0A4R9HZY1</accession>
<evidence type="ECO:0000313" key="2">
    <source>
        <dbReference type="Proteomes" id="UP000298009"/>
    </source>
</evidence>